<organism evidence="1">
    <name type="scientific">uncultured prokaryote</name>
    <dbReference type="NCBI Taxonomy" id="198431"/>
    <lineage>
        <taxon>unclassified sequences</taxon>
        <taxon>environmental samples</taxon>
    </lineage>
</organism>
<accession>A0A0H5QN08</accession>
<name>A0A0H5QN08_9ZZZZ</name>
<reference evidence="1" key="1">
    <citation type="submission" date="2015-06" db="EMBL/GenBank/DDBJ databases">
        <authorList>
            <person name="Joergensen T."/>
        </authorList>
    </citation>
    <scope>NUCLEOTIDE SEQUENCE</scope>
    <source>
        <strain evidence="1">RGFK1392</strain>
    </source>
</reference>
<evidence type="ECO:0000313" key="1">
    <source>
        <dbReference type="EMBL" id="CRY97152.1"/>
    </source>
</evidence>
<dbReference type="EMBL" id="LN853946">
    <property type="protein sequence ID" value="CRY97152.1"/>
    <property type="molecule type" value="Genomic_DNA"/>
</dbReference>
<proteinExistence type="predicted"/>
<reference evidence="1" key="2">
    <citation type="submission" date="2015-07" db="EMBL/GenBank/DDBJ databases">
        <title>Plasmids, circular viruses and viroids from rat gut.</title>
        <authorList>
            <person name="Jorgensen T.J."/>
            <person name="Hansen M.A."/>
            <person name="Xu Z."/>
            <person name="Tabak M.A."/>
            <person name="Sorensen S.J."/>
            <person name="Hansen L.H."/>
        </authorList>
    </citation>
    <scope>NUCLEOTIDE SEQUENCE</scope>
    <source>
        <strain evidence="1">RGFK1392</strain>
    </source>
</reference>
<protein>
    <submittedName>
        <fullName evidence="1">Uncharacterized protein</fullName>
    </submittedName>
</protein>
<dbReference type="AlphaFoldDB" id="A0A0H5QN08"/>
<sequence>MYYREKDSNVKTWQEEENRLSNGVGAVTDNNGKQTTAYIVEKRYKVQDYFWGVFWGNGDYKMQETMTLGDKLIFSPDEYKMGVDDLRVLSAIERMVSIGNFFDYKQKILADALKISESRVSRSIKKLVNYGVLYPLKEYERTGFYLNASICYRGELRTGAELMKMPLKEQVELSLQQTKGIYTGRKKKNKNAHQGE</sequence>